<keyword evidence="10" id="KW-1185">Reference proteome</keyword>
<dbReference type="Gene3D" id="3.40.640.10">
    <property type="entry name" value="Type I PLP-dependent aspartate aminotransferase-like (Major domain)"/>
    <property type="match status" value="1"/>
</dbReference>
<evidence type="ECO:0000259" key="7">
    <source>
        <dbReference type="Pfam" id="PF00155"/>
    </source>
</evidence>
<dbReference type="PANTHER" id="PTHR46383">
    <property type="entry name" value="ASPARTATE AMINOTRANSFERASE"/>
    <property type="match status" value="1"/>
</dbReference>
<dbReference type="CDD" id="cd00609">
    <property type="entry name" value="AAT_like"/>
    <property type="match status" value="1"/>
</dbReference>
<evidence type="ECO:0000259" key="8">
    <source>
        <dbReference type="Pfam" id="PF01494"/>
    </source>
</evidence>
<accession>A0ABD3R5D6</accession>
<gene>
    <name evidence="9" type="ORF">ACHAW5_003831</name>
</gene>
<evidence type="ECO:0000256" key="5">
    <source>
        <dbReference type="ARBA" id="ARBA00022898"/>
    </source>
</evidence>
<organism evidence="9 10">
    <name type="scientific">Stephanodiscus triporus</name>
    <dbReference type="NCBI Taxonomy" id="2934178"/>
    <lineage>
        <taxon>Eukaryota</taxon>
        <taxon>Sar</taxon>
        <taxon>Stramenopiles</taxon>
        <taxon>Ochrophyta</taxon>
        <taxon>Bacillariophyta</taxon>
        <taxon>Coscinodiscophyceae</taxon>
        <taxon>Thalassiosirophycidae</taxon>
        <taxon>Stephanodiscales</taxon>
        <taxon>Stephanodiscaceae</taxon>
        <taxon>Stephanodiscus</taxon>
    </lineage>
</organism>
<dbReference type="Pfam" id="PF01494">
    <property type="entry name" value="FAD_binding_3"/>
    <property type="match status" value="1"/>
</dbReference>
<dbReference type="PRINTS" id="PR00420">
    <property type="entry name" value="RNGMNOXGNASE"/>
</dbReference>
<dbReference type="InterPro" id="IPR015424">
    <property type="entry name" value="PyrdxlP-dep_Trfase"/>
</dbReference>
<protein>
    <recommendedName>
        <fullName evidence="11">Aminotransferase class I/classII domain-containing protein</fullName>
    </recommendedName>
</protein>
<comment type="similarity">
    <text evidence="2">Belongs to the class-I pyridoxal-phosphate-dependent aminotransferase family.</text>
</comment>
<dbReference type="InterPro" id="IPR002938">
    <property type="entry name" value="FAD-bd"/>
</dbReference>
<keyword evidence="5" id="KW-0663">Pyridoxal phosphate</keyword>
<comment type="cofactor">
    <cofactor evidence="1">
        <name>pyridoxal 5'-phosphate</name>
        <dbReference type="ChEBI" id="CHEBI:597326"/>
    </cofactor>
</comment>
<sequence>MEAQRELDAEHAARVKAQGELKSLKLEMEENAKLRAMLQESLQRVGRLPSSLLLAGRRALILGGGPAGLALAVSLSQRGCMVQVHERTTEEQTKSKGFGWLLMPNGVKALEALGVKKRCLREARAIESTETYVHHQEGGNKDEVEGIFSCTREDLVSGMIEVLPKGCVIRGSRVLDIETEGSAEKTTVTAVKVMAASGQESWLRLRQPNQENDFDYVFGADGVNSLLARRLNPEMSRRPGGSHNTIVTCLKDDRLAQQLGARFVKTYFHSVTKGQCCAFGLLSPAMGVVLGFMQFSTVLHGTAPYKSGKNMRADVRGFIIDVLGLPSSVTSMGGVVTHYSVKARNGSTNPTFDLAEMQTLVTPRTRMLSICNPHNPLGRAWKLRELQDLVNFAELHRLSIVSDEVWSDLVHAPRVHIPTACVSPYAAAHTYSIFGFSKSHGLEGLRIGALVAPSVEQLTKALTLSHTDTTANGASVAAQVAAITAMTEAGSHNVGWLASWRLHLRACVRHAVMRLNKMEGVHAIEPEAGFVIWANISRLLYHNIQNSNTFSNDEEPEMELMQWLIREHKVCIIPGLDRFFGPGSKGHIRLSVATSKPVLDEALDRLERGLKVWLQQRQTLLKSLSSRSTNATENTGQKAEGIRTVCVVDKDASGGSQQSKCMVVADSTRESDACRTVASSDKLTAMMRDRVQDIKSIRGVFNEKVQAKNGALFELNNKMKILRHDVDLMMTVDHLKSKNKDYAQQVSQLSLTVDELILSKNKNIKQISMLENDVAAKTIMINEITAEIHNSFLEEKTAEYAALAKQLERSNAESYGLKVALQDLESKNTTFANELEKLLAEKKSADATMANLVTSLKEAMVHHKEEVSCQNKQIRVEIHEVKRFAAQAFVNIVDAINQLEKDIDEEF</sequence>
<feature type="coiled-coil region" evidence="6">
    <location>
        <begin position="793"/>
        <end position="841"/>
    </location>
</feature>
<dbReference type="InterPro" id="IPR004839">
    <property type="entry name" value="Aminotransferase_I/II_large"/>
</dbReference>
<dbReference type="EMBL" id="JALLAZ020000019">
    <property type="protein sequence ID" value="KAL3805751.1"/>
    <property type="molecule type" value="Genomic_DNA"/>
</dbReference>
<keyword evidence="4" id="KW-0808">Transferase</keyword>
<evidence type="ECO:0000313" key="10">
    <source>
        <dbReference type="Proteomes" id="UP001530315"/>
    </source>
</evidence>
<reference evidence="9 10" key="1">
    <citation type="submission" date="2024-10" db="EMBL/GenBank/DDBJ databases">
        <title>Updated reference genomes for cyclostephanoid diatoms.</title>
        <authorList>
            <person name="Roberts W.R."/>
            <person name="Alverson A.J."/>
        </authorList>
    </citation>
    <scope>NUCLEOTIDE SEQUENCE [LARGE SCALE GENOMIC DNA]</scope>
    <source>
        <strain evidence="9 10">AJA276-08</strain>
    </source>
</reference>
<dbReference type="PANTHER" id="PTHR46383:SF1">
    <property type="entry name" value="ASPARTATE AMINOTRANSFERASE"/>
    <property type="match status" value="1"/>
</dbReference>
<dbReference type="SUPFAM" id="SSF51905">
    <property type="entry name" value="FAD/NAD(P)-binding domain"/>
    <property type="match status" value="1"/>
</dbReference>
<dbReference type="Pfam" id="PF00155">
    <property type="entry name" value="Aminotran_1_2"/>
    <property type="match status" value="1"/>
</dbReference>
<evidence type="ECO:0000313" key="9">
    <source>
        <dbReference type="EMBL" id="KAL3805751.1"/>
    </source>
</evidence>
<dbReference type="AlphaFoldDB" id="A0ABD3R5D6"/>
<comment type="caution">
    <text evidence="9">The sequence shown here is derived from an EMBL/GenBank/DDBJ whole genome shotgun (WGS) entry which is preliminary data.</text>
</comment>
<dbReference type="SUPFAM" id="SSF53383">
    <property type="entry name" value="PLP-dependent transferases"/>
    <property type="match status" value="1"/>
</dbReference>
<dbReference type="InterPro" id="IPR036188">
    <property type="entry name" value="FAD/NAD-bd_sf"/>
</dbReference>
<evidence type="ECO:0000256" key="4">
    <source>
        <dbReference type="ARBA" id="ARBA00022679"/>
    </source>
</evidence>
<dbReference type="InterPro" id="IPR015422">
    <property type="entry name" value="PyrdxlP-dep_Trfase_small"/>
</dbReference>
<dbReference type="GO" id="GO:0008483">
    <property type="term" value="F:transaminase activity"/>
    <property type="evidence" value="ECO:0007669"/>
    <property type="project" value="UniProtKB-KW"/>
</dbReference>
<evidence type="ECO:0000256" key="1">
    <source>
        <dbReference type="ARBA" id="ARBA00001933"/>
    </source>
</evidence>
<feature type="domain" description="Aminotransferase class I/classII large" evidence="7">
    <location>
        <begin position="331"/>
        <end position="606"/>
    </location>
</feature>
<keyword evidence="3" id="KW-0032">Aminotransferase</keyword>
<dbReference type="InterPro" id="IPR015421">
    <property type="entry name" value="PyrdxlP-dep_Trfase_major"/>
</dbReference>
<evidence type="ECO:0000256" key="2">
    <source>
        <dbReference type="ARBA" id="ARBA00007441"/>
    </source>
</evidence>
<evidence type="ECO:0008006" key="11">
    <source>
        <dbReference type="Google" id="ProtNLM"/>
    </source>
</evidence>
<proteinExistence type="inferred from homology"/>
<dbReference type="Gene3D" id="3.90.1150.10">
    <property type="entry name" value="Aspartate Aminotransferase, domain 1"/>
    <property type="match status" value="1"/>
</dbReference>
<evidence type="ECO:0000256" key="6">
    <source>
        <dbReference type="SAM" id="Coils"/>
    </source>
</evidence>
<evidence type="ECO:0000256" key="3">
    <source>
        <dbReference type="ARBA" id="ARBA00022576"/>
    </source>
</evidence>
<dbReference type="Proteomes" id="UP001530315">
    <property type="component" value="Unassembled WGS sequence"/>
</dbReference>
<keyword evidence="6" id="KW-0175">Coiled coil</keyword>
<dbReference type="Gene3D" id="3.50.50.60">
    <property type="entry name" value="FAD/NAD(P)-binding domain"/>
    <property type="match status" value="1"/>
</dbReference>
<feature type="domain" description="FAD-binding" evidence="8">
    <location>
        <begin position="59"/>
        <end position="239"/>
    </location>
</feature>
<dbReference type="InterPro" id="IPR004838">
    <property type="entry name" value="NHTrfase_class1_PyrdxlP-BS"/>
</dbReference>
<dbReference type="PROSITE" id="PS00105">
    <property type="entry name" value="AA_TRANSFER_CLASS_1"/>
    <property type="match status" value="1"/>
</dbReference>
<dbReference type="InterPro" id="IPR050596">
    <property type="entry name" value="AspAT/PAT-like"/>
</dbReference>
<name>A0ABD3R5D6_9STRA</name>